<protein>
    <submittedName>
        <fullName evidence="8">DNA-binding response regulator</fullName>
    </submittedName>
    <submittedName>
        <fullName evidence="7">FixJ family two-component response regulator</fullName>
    </submittedName>
</protein>
<dbReference type="Proteomes" id="UP000277279">
    <property type="component" value="Unassembled WGS sequence"/>
</dbReference>
<keyword evidence="2 8" id="KW-0238">DNA-binding</keyword>
<reference evidence="8 9" key="1">
    <citation type="submission" date="2018-11" db="EMBL/GenBank/DDBJ databases">
        <authorList>
            <person name="Huo Y."/>
        </authorList>
    </citation>
    <scope>NUCLEOTIDE SEQUENCE [LARGE SCALE GENOMIC DNA]</scope>
    <source>
        <strain evidence="8 9">DSM 30132</strain>
    </source>
</reference>
<comment type="caution">
    <text evidence="8">The sequence shown here is derived from an EMBL/GenBank/DDBJ whole genome shotgun (WGS) entry which is preliminary data.</text>
</comment>
<dbReference type="PROSITE" id="PS50043">
    <property type="entry name" value="HTH_LUXR_2"/>
    <property type="match status" value="1"/>
</dbReference>
<dbReference type="PRINTS" id="PR00038">
    <property type="entry name" value="HTHLUXR"/>
</dbReference>
<feature type="modified residue" description="4-aspartylphosphate" evidence="4">
    <location>
        <position position="61"/>
    </location>
</feature>
<dbReference type="PROSITE" id="PS50110">
    <property type="entry name" value="RESPONSE_REGULATORY"/>
    <property type="match status" value="1"/>
</dbReference>
<reference evidence="7 10" key="2">
    <citation type="submission" date="2020-08" db="EMBL/GenBank/DDBJ databases">
        <title>Genomic Encyclopedia of Type Strains, Phase III (KMG-III): the genomes of soil and plant-associated and newly described type strains.</title>
        <authorList>
            <person name="Whitman W."/>
        </authorList>
    </citation>
    <scope>NUCLEOTIDE SEQUENCE [LARGE SCALE GENOMIC DNA]</scope>
    <source>
        <strain evidence="7 10">CECT 4113</strain>
    </source>
</reference>
<dbReference type="InterPro" id="IPR001789">
    <property type="entry name" value="Sig_transdc_resp-reg_receiver"/>
</dbReference>
<gene>
    <name evidence="8" type="ORF">EFD55_27585</name>
    <name evidence="7" type="ORF">FHS26_005860</name>
</gene>
<keyword evidence="3" id="KW-0804">Transcription</keyword>
<name>A0A3R9BGG0_9HYPH</name>
<evidence type="ECO:0000259" key="5">
    <source>
        <dbReference type="PROSITE" id="PS50043"/>
    </source>
</evidence>
<keyword evidence="10" id="KW-1185">Reference proteome</keyword>
<dbReference type="PANTHER" id="PTHR44688:SF16">
    <property type="entry name" value="DNA-BINDING TRANSCRIPTIONAL ACTIVATOR DEVR_DOSR"/>
    <property type="match status" value="1"/>
</dbReference>
<dbReference type="CDD" id="cd06170">
    <property type="entry name" value="LuxR_C_like"/>
    <property type="match status" value="1"/>
</dbReference>
<dbReference type="PANTHER" id="PTHR44688">
    <property type="entry name" value="DNA-BINDING TRANSCRIPTIONAL ACTIVATOR DEVR_DOSR"/>
    <property type="match status" value="1"/>
</dbReference>
<evidence type="ECO:0000313" key="10">
    <source>
        <dbReference type="Proteomes" id="UP000518315"/>
    </source>
</evidence>
<evidence type="ECO:0000256" key="4">
    <source>
        <dbReference type="PROSITE-ProRule" id="PRU00169"/>
    </source>
</evidence>
<dbReference type="EMBL" id="JACHXH010000028">
    <property type="protein sequence ID" value="MBB3138082.1"/>
    <property type="molecule type" value="Genomic_DNA"/>
</dbReference>
<dbReference type="Pfam" id="PF00196">
    <property type="entry name" value="GerE"/>
    <property type="match status" value="1"/>
</dbReference>
<evidence type="ECO:0000313" key="8">
    <source>
        <dbReference type="EMBL" id="RSB64790.1"/>
    </source>
</evidence>
<dbReference type="Gene3D" id="3.40.50.2300">
    <property type="match status" value="1"/>
</dbReference>
<evidence type="ECO:0000313" key="9">
    <source>
        <dbReference type="Proteomes" id="UP000277279"/>
    </source>
</evidence>
<dbReference type="GO" id="GO:0003677">
    <property type="term" value="F:DNA binding"/>
    <property type="evidence" value="ECO:0007669"/>
    <property type="project" value="UniProtKB-KW"/>
</dbReference>
<evidence type="ECO:0000256" key="2">
    <source>
        <dbReference type="ARBA" id="ARBA00023125"/>
    </source>
</evidence>
<dbReference type="PROSITE" id="PS00622">
    <property type="entry name" value="HTH_LUXR_1"/>
    <property type="match status" value="1"/>
</dbReference>
<dbReference type="SMART" id="SM00421">
    <property type="entry name" value="HTH_LUXR"/>
    <property type="match status" value="1"/>
</dbReference>
<keyword evidence="1" id="KW-0805">Transcription regulation</keyword>
<dbReference type="GO" id="GO:0000160">
    <property type="term" value="P:phosphorelay signal transduction system"/>
    <property type="evidence" value="ECO:0007669"/>
    <property type="project" value="InterPro"/>
</dbReference>
<dbReference type="CDD" id="cd17537">
    <property type="entry name" value="REC_FixJ"/>
    <property type="match status" value="1"/>
</dbReference>
<dbReference type="Gene3D" id="1.10.10.10">
    <property type="entry name" value="Winged helix-like DNA-binding domain superfamily/Winged helix DNA-binding domain"/>
    <property type="match status" value="1"/>
</dbReference>
<dbReference type="Pfam" id="PF00072">
    <property type="entry name" value="Response_reg"/>
    <property type="match status" value="1"/>
</dbReference>
<dbReference type="SMART" id="SM00448">
    <property type="entry name" value="REC"/>
    <property type="match status" value="1"/>
</dbReference>
<dbReference type="InterPro" id="IPR011006">
    <property type="entry name" value="CheY-like_superfamily"/>
</dbReference>
<keyword evidence="4" id="KW-0597">Phosphoprotein</keyword>
<dbReference type="AlphaFoldDB" id="A0A3R9BGG0"/>
<dbReference type="RefSeq" id="WP_125849379.1">
    <property type="nucleotide sequence ID" value="NZ_JACHXH010000028.1"/>
</dbReference>
<dbReference type="GO" id="GO:0006355">
    <property type="term" value="P:regulation of DNA-templated transcription"/>
    <property type="evidence" value="ECO:0007669"/>
    <property type="project" value="InterPro"/>
</dbReference>
<dbReference type="InterPro" id="IPR000792">
    <property type="entry name" value="Tscrpt_reg_LuxR_C"/>
</dbReference>
<feature type="domain" description="HTH luxR-type" evidence="5">
    <location>
        <begin position="142"/>
        <end position="207"/>
    </location>
</feature>
<evidence type="ECO:0000256" key="1">
    <source>
        <dbReference type="ARBA" id="ARBA00023015"/>
    </source>
</evidence>
<sequence length="209" mass="22993">MKRNTHEQVAPTVYLLDDDHSIRESLSDLFLSVGIPARSFGSSKEFLEGADVAAPGCILLDVRLPGVSGLDFYRELNRIGSKLPVIFLTGYGDIPMGIQAMKDGAVDFLTKPFRDQDVLDAVTVALARDAAAREAVAATQDVRRLLESLTPREREVLTAVNKGLMNKQIAYQLGISEVTVKLHRGSVMRKMQVRTLADLLKKMHQITGT</sequence>
<dbReference type="EMBL" id="RJJT01000025">
    <property type="protein sequence ID" value="RSB64790.1"/>
    <property type="molecule type" value="Genomic_DNA"/>
</dbReference>
<evidence type="ECO:0000313" key="7">
    <source>
        <dbReference type="EMBL" id="MBB3138082.1"/>
    </source>
</evidence>
<accession>A0A3R9BGG0</accession>
<dbReference type="InterPro" id="IPR036388">
    <property type="entry name" value="WH-like_DNA-bd_sf"/>
</dbReference>
<dbReference type="Proteomes" id="UP000518315">
    <property type="component" value="Unassembled WGS sequence"/>
</dbReference>
<dbReference type="OrthoDB" id="9782655at2"/>
<proteinExistence type="predicted"/>
<dbReference type="SUPFAM" id="SSF52172">
    <property type="entry name" value="CheY-like"/>
    <property type="match status" value="1"/>
</dbReference>
<organism evidence="8 9">
    <name type="scientific">Rhizobium pisi</name>
    <dbReference type="NCBI Taxonomy" id="574561"/>
    <lineage>
        <taxon>Bacteria</taxon>
        <taxon>Pseudomonadati</taxon>
        <taxon>Pseudomonadota</taxon>
        <taxon>Alphaproteobacteria</taxon>
        <taxon>Hyphomicrobiales</taxon>
        <taxon>Rhizobiaceae</taxon>
        <taxon>Rhizobium/Agrobacterium group</taxon>
        <taxon>Rhizobium</taxon>
    </lineage>
</organism>
<evidence type="ECO:0000259" key="6">
    <source>
        <dbReference type="PROSITE" id="PS50110"/>
    </source>
</evidence>
<evidence type="ECO:0000256" key="3">
    <source>
        <dbReference type="ARBA" id="ARBA00023163"/>
    </source>
</evidence>
<feature type="domain" description="Response regulatory" evidence="6">
    <location>
        <begin position="12"/>
        <end position="126"/>
    </location>
</feature>